<comment type="catalytic activity">
    <reaction evidence="1 10">
        <text>S-ubiquitinyl-[E2 ubiquitin-conjugating enzyme]-L-cysteine + [acceptor protein]-L-lysine = [E2 ubiquitin-conjugating enzyme]-L-cysteine + N(6)-ubiquitinyl-[acceptor protein]-L-lysine.</text>
        <dbReference type="EC" id="2.3.2.27"/>
    </reaction>
</comment>
<dbReference type="Gene3D" id="2.10.110.30">
    <property type="match status" value="1"/>
</dbReference>
<evidence type="ECO:0000313" key="12">
    <source>
        <dbReference type="EMBL" id="KII72453.1"/>
    </source>
</evidence>
<organism evidence="12 13">
    <name type="scientific">Thelohanellus kitauei</name>
    <name type="common">Myxosporean</name>
    <dbReference type="NCBI Taxonomy" id="669202"/>
    <lineage>
        <taxon>Eukaryota</taxon>
        <taxon>Metazoa</taxon>
        <taxon>Cnidaria</taxon>
        <taxon>Myxozoa</taxon>
        <taxon>Myxosporea</taxon>
        <taxon>Bivalvulida</taxon>
        <taxon>Platysporina</taxon>
        <taxon>Myxobolidae</taxon>
        <taxon>Thelohanellus</taxon>
    </lineage>
</organism>
<reference evidence="12 13" key="1">
    <citation type="journal article" date="2014" name="Genome Biol. Evol.">
        <title>The genome of the myxosporean Thelohanellus kitauei shows adaptations to nutrient acquisition within its fish host.</title>
        <authorList>
            <person name="Yang Y."/>
            <person name="Xiong J."/>
            <person name="Zhou Z."/>
            <person name="Huo F."/>
            <person name="Miao W."/>
            <person name="Ran C."/>
            <person name="Liu Y."/>
            <person name="Zhang J."/>
            <person name="Feng J."/>
            <person name="Wang M."/>
            <person name="Wang M."/>
            <person name="Wang L."/>
            <person name="Yao B."/>
        </authorList>
    </citation>
    <scope>NUCLEOTIDE SEQUENCE [LARGE SCALE GENOMIC DNA]</scope>
    <source>
        <strain evidence="12">Wuqing</strain>
    </source>
</reference>
<dbReference type="Gene3D" id="1.10.10.2670">
    <property type="entry name" value="E3 ubiquitin-protein ligase"/>
    <property type="match status" value="1"/>
</dbReference>
<keyword evidence="4 10" id="KW-0479">Metal-binding</keyword>
<evidence type="ECO:0000256" key="3">
    <source>
        <dbReference type="ARBA" id="ARBA00022679"/>
    </source>
</evidence>
<gene>
    <name evidence="12" type="ORF">RF11_09909</name>
</gene>
<dbReference type="GO" id="GO:0016567">
    <property type="term" value="P:protein ubiquitination"/>
    <property type="evidence" value="ECO:0007669"/>
    <property type="project" value="UniProtKB-UniRule"/>
</dbReference>
<comment type="function">
    <text evidence="10">Ubiquitin ligase protein which is a component of the N-end rule pathway. Recognizes and binds to proteins bearing specific N-terminal residues that are destabilizing according to the N-end rule, leading to their ubiquitination and subsequent degradation.</text>
</comment>
<dbReference type="GO" id="GO:0008270">
    <property type="term" value="F:zinc ion binding"/>
    <property type="evidence" value="ECO:0007669"/>
    <property type="project" value="UniProtKB-UniRule"/>
</dbReference>
<evidence type="ECO:0000256" key="9">
    <source>
        <dbReference type="PROSITE-ProRule" id="PRU00508"/>
    </source>
</evidence>
<proteinExistence type="inferred from homology"/>
<keyword evidence="13" id="KW-1185">Reference proteome</keyword>
<dbReference type="Proteomes" id="UP000031668">
    <property type="component" value="Unassembled WGS sequence"/>
</dbReference>
<comment type="similarity">
    <text evidence="8 10">Belongs to the E3 ubiquitin-protein ligase UBR1-like family.</text>
</comment>
<evidence type="ECO:0000259" key="11">
    <source>
        <dbReference type="PROSITE" id="PS51157"/>
    </source>
</evidence>
<dbReference type="GO" id="GO:0000151">
    <property type="term" value="C:ubiquitin ligase complex"/>
    <property type="evidence" value="ECO:0007669"/>
    <property type="project" value="TreeGrafter"/>
</dbReference>
<evidence type="ECO:0000256" key="8">
    <source>
        <dbReference type="ARBA" id="ARBA00046341"/>
    </source>
</evidence>
<evidence type="ECO:0000256" key="5">
    <source>
        <dbReference type="ARBA" id="ARBA00022771"/>
    </source>
</evidence>
<evidence type="ECO:0000256" key="6">
    <source>
        <dbReference type="ARBA" id="ARBA00022786"/>
    </source>
</evidence>
<dbReference type="EC" id="2.3.2.27" evidence="10"/>
<dbReference type="Pfam" id="PF22960">
    <property type="entry name" value="WHD_UBR1"/>
    <property type="match status" value="1"/>
</dbReference>
<feature type="zinc finger region" description="UBR-type" evidence="9">
    <location>
        <begin position="69"/>
        <end position="141"/>
    </location>
</feature>
<dbReference type="EMBL" id="JWZT01001213">
    <property type="protein sequence ID" value="KII72453.1"/>
    <property type="molecule type" value="Genomic_DNA"/>
</dbReference>
<evidence type="ECO:0000256" key="1">
    <source>
        <dbReference type="ARBA" id="ARBA00000900"/>
    </source>
</evidence>
<dbReference type="GO" id="GO:0071596">
    <property type="term" value="P:ubiquitin-dependent protein catabolic process via the N-end rule pathway"/>
    <property type="evidence" value="ECO:0007669"/>
    <property type="project" value="UniProtKB-UniRule"/>
</dbReference>
<dbReference type="InterPro" id="IPR003126">
    <property type="entry name" value="Znf_UBR"/>
</dbReference>
<feature type="domain" description="UBR-type" evidence="11">
    <location>
        <begin position="69"/>
        <end position="141"/>
    </location>
</feature>
<dbReference type="PANTHER" id="PTHR21497">
    <property type="entry name" value="UBIQUITIN LIGASE E3 ALPHA-RELATED"/>
    <property type="match status" value="1"/>
</dbReference>
<sequence length="1550" mass="181476">MLNQVKSRLNYIIVNGLLLSVHDGDANSRNPFLESKLKKLVKDSIQDFLFSGFGEEVKNAFYSDSGIMARCTKVFSPGDTIYSCLDCRRDKTCVLCNDCFFRSDHVNHNYKSRESSINGGCCDCGDQDCWKKDNACTQHNVSGESVEDIPNEFMIKFGYILEHLFTSLEKSLSSDYNLLDSETEYLLDTFIDQNISGFGADQFENHPLTSKEIKTANQNSRKWCLIVVSDSFKEIDCPALLETLSISREDAKELAIEVNSKGYGCIKYSQYYNECVVLRGRWDNILKVWSKKPTNLQIIKVHNLYSLEVFSQLTGFINEFCSAKTQTYNLFVHFLTQETTLIHRYLFNEKSMCKSLRSKMINQVFMLLSFSDTGKIYLARIYLENLHQIYDSYLQGHNDLNCSFLILTIHFIKNPYVKEYFIQNGFLCKMTDCFIGNVKSISFGSGTYIMDNYNQGNALKMDRILTMPDILYEWLGVDLDIKPMSSQLRDDVNRTAKRLMEFCVEFDCVPIRFINQDIDKDNDYLIRLVLKLQDFTFRFIKLSITDRYLFSEKMGEFFGMLKRYVKQKKIMVENLTYNYVNQLDFIITISCKLFIHLLIHGIVNDYLPCEAYKEVLGDENMLVYIVHPFVQTLDYRFIFWDKKWHNKQSSDRLLDFYTCSNNIPFLNVQLLFSLQMIVSTMNPFKSLRHIFYCVFSNLWEKSEIKPILTSFHDVWISHSTNFHYFLILIFNVLYERHYIGRLSNWKKSLFERRVIHFLAIRDRTREEILDDALDRFKCFKIEEEWLDTALEKVSIITRSQNSEPIFSLKPKLYNIINPYHFMYNLSESGEVLNRLKKLYEQNQCKFELMEIPDLKEEFIGMNKFIFSKELHSVLRGFKQRLSCQFTQKEQRNENINILLMYFAVISKLAQNHHFKRLYEDEITYIFGNYTQWQNKSVFDILLQFTSKTSDPMRKSIIEYIFEVNGRPMLLKSLESRAEDNSSQSSSTSHLEEHDNNRIDVSKCVSKLEPQIDQRVNEFNTKESDCFCEICLNMESVKHVNLSTFHYPTSHLCFAFVKWSRTISKCQPACVSFVENVTSNPNILFEAIEKFDASRNFRPEISISGCSHLCHLNCATFYGEIMNRTTDHLGSNSVYNCCLCKAKNNFVIPMNFTIEKNIKNVESYAILYDFINMLISINTSNSSSQGHEVVLEASNTKSSIDERLLSYLNSPTDSHNFYLKNCSVFYDMECSTGYNNARHYFDLIISRSTSSLIANIGRIELDYRHTSPSFPSNDFQNIKINKQFALYCFYTCGLAPALKACNFSNEEISGYLTPIYIQKLKKLKVLAGIFDPSQQMSDTYNFQINSDRFEEFVSSFMAISAIMNLNPRCREQLDENFEYPLVRLFHWLVIFDVFAEFYKNGPCNESIDSDVYISDVESEYNYMGFDINKNDEDIDFIHRLYCETTSSHILTPREQLLLFTSCVYNALLYLRKVWIFFYEIYDIQSPLVNLSTLVKTDDSDPIIRFRNLMNHFSVSLDKSLSQPQYQINIKNWFKKLLPGQSQAPDLLTRMR</sequence>
<dbReference type="SMART" id="SM00396">
    <property type="entry name" value="ZnF_UBR1"/>
    <property type="match status" value="1"/>
</dbReference>
<dbReference type="PANTHER" id="PTHR21497:SF24">
    <property type="entry name" value="E3 UBIQUITIN-PROTEIN LIGASE UBR1"/>
    <property type="match status" value="1"/>
</dbReference>
<name>A0A0C2JSQ2_THEKT</name>
<protein>
    <recommendedName>
        <fullName evidence="10">E3 ubiquitin-protein ligase</fullName>
        <ecNumber evidence="10">2.3.2.27</ecNumber>
    </recommendedName>
</protein>
<keyword evidence="5 10" id="KW-0863">Zinc-finger</keyword>
<dbReference type="GO" id="GO:0061630">
    <property type="term" value="F:ubiquitin protein ligase activity"/>
    <property type="evidence" value="ECO:0007669"/>
    <property type="project" value="UniProtKB-UniRule"/>
</dbReference>
<dbReference type="PROSITE" id="PS51157">
    <property type="entry name" value="ZF_UBR"/>
    <property type="match status" value="1"/>
</dbReference>
<dbReference type="Pfam" id="PF02207">
    <property type="entry name" value="zf-UBR"/>
    <property type="match status" value="1"/>
</dbReference>
<accession>A0A0C2JSQ2</accession>
<dbReference type="InterPro" id="IPR039164">
    <property type="entry name" value="UBR1-like"/>
</dbReference>
<dbReference type="InterPro" id="IPR042065">
    <property type="entry name" value="E3_ELL-like"/>
</dbReference>
<evidence type="ECO:0000256" key="7">
    <source>
        <dbReference type="ARBA" id="ARBA00022833"/>
    </source>
</evidence>
<dbReference type="InterPro" id="IPR055194">
    <property type="entry name" value="UBR1-like_WH"/>
</dbReference>
<comment type="caution">
    <text evidence="12">The sequence shown here is derived from an EMBL/GenBank/DDBJ whole genome shotgun (WGS) entry which is preliminary data.</text>
</comment>
<dbReference type="GO" id="GO:0005737">
    <property type="term" value="C:cytoplasm"/>
    <property type="evidence" value="ECO:0007669"/>
    <property type="project" value="TreeGrafter"/>
</dbReference>
<evidence type="ECO:0000256" key="4">
    <source>
        <dbReference type="ARBA" id="ARBA00022723"/>
    </source>
</evidence>
<evidence type="ECO:0000313" key="13">
    <source>
        <dbReference type="Proteomes" id="UP000031668"/>
    </source>
</evidence>
<dbReference type="CDD" id="cd19672">
    <property type="entry name" value="UBR-box_UBR1_like"/>
    <property type="match status" value="1"/>
</dbReference>
<keyword evidence="6 10" id="KW-0833">Ubl conjugation pathway</keyword>
<dbReference type="FunFam" id="2.10.110.30:FF:000002">
    <property type="entry name" value="Putative e3 ubiquitin-protein ligase ubr3"/>
    <property type="match status" value="1"/>
</dbReference>
<dbReference type="OrthoDB" id="26387at2759"/>
<evidence type="ECO:0000256" key="2">
    <source>
        <dbReference type="ARBA" id="ARBA00004906"/>
    </source>
</evidence>
<evidence type="ECO:0000256" key="10">
    <source>
        <dbReference type="RuleBase" id="RU366018"/>
    </source>
</evidence>
<comment type="pathway">
    <text evidence="2 10">Protein modification; protein ubiquitination.</text>
</comment>
<dbReference type="UniPathway" id="UPA00143"/>
<keyword evidence="7 10" id="KW-0862">Zinc</keyword>
<keyword evidence="3 10" id="KW-0808">Transferase</keyword>